<evidence type="ECO:0000313" key="1">
    <source>
        <dbReference type="EMBL" id="QVL32700.1"/>
    </source>
</evidence>
<organism evidence="1 2">
    <name type="scientific">Telmatocola sphagniphila</name>
    <dbReference type="NCBI Taxonomy" id="1123043"/>
    <lineage>
        <taxon>Bacteria</taxon>
        <taxon>Pseudomonadati</taxon>
        <taxon>Planctomycetota</taxon>
        <taxon>Planctomycetia</taxon>
        <taxon>Gemmatales</taxon>
        <taxon>Gemmataceae</taxon>
    </lineage>
</organism>
<sequence length="201" mass="23118">MTSNSKPMSILKHLIQIDEYRVHLSFQFPNGIQVRKAADAPSSEQDWKPLTQLNFFTSNFPERNPFNIPGPFYGADTDTCETGTAEAPHNVLLDRSSQEFVFAQPRCEDELRDIISAADCECFVGYGADGNDHWTLALIREWWQSRAYLLDLSSHVMGLPESKRRWERILSGEGEAYLRLYAFFIENRRLPSEKDRLPEIG</sequence>
<keyword evidence="2" id="KW-1185">Reference proteome</keyword>
<accession>A0A8E6B5U9</accession>
<protein>
    <submittedName>
        <fullName evidence="1">Uncharacterized protein</fullName>
    </submittedName>
</protein>
<evidence type="ECO:0000313" key="2">
    <source>
        <dbReference type="Proteomes" id="UP000676194"/>
    </source>
</evidence>
<dbReference type="Proteomes" id="UP000676194">
    <property type="component" value="Chromosome"/>
</dbReference>
<dbReference type="KEGG" id="tsph:KIH39_01920"/>
<dbReference type="EMBL" id="CP074694">
    <property type="protein sequence ID" value="QVL32700.1"/>
    <property type="molecule type" value="Genomic_DNA"/>
</dbReference>
<dbReference type="AlphaFoldDB" id="A0A8E6B5U9"/>
<name>A0A8E6B5U9_9BACT</name>
<reference evidence="1" key="1">
    <citation type="submission" date="2021-05" db="EMBL/GenBank/DDBJ databases">
        <title>Complete genome sequence of the cellulolytic planctomycete Telmatocola sphagniphila SP2T and characterization of the first cellulase from planctomycetes.</title>
        <authorList>
            <person name="Rakitin A.L."/>
            <person name="Beletsky A.V."/>
            <person name="Naumoff D.G."/>
            <person name="Kulichevskaya I.S."/>
            <person name="Mardanov A.V."/>
            <person name="Ravin N.V."/>
            <person name="Dedysh S.N."/>
        </authorList>
    </citation>
    <scope>NUCLEOTIDE SEQUENCE</scope>
    <source>
        <strain evidence="1">SP2T</strain>
    </source>
</reference>
<gene>
    <name evidence="1" type="ORF">KIH39_01920</name>
</gene>
<dbReference type="RefSeq" id="WP_213497590.1">
    <property type="nucleotide sequence ID" value="NZ_CP074694.1"/>
</dbReference>
<proteinExistence type="predicted"/>